<evidence type="ECO:0000313" key="2">
    <source>
        <dbReference type="EMBL" id="GMN28211.1"/>
    </source>
</evidence>
<accession>A0AA88CS98</accession>
<proteinExistence type="predicted"/>
<name>A0AA88CS98_FICCA</name>
<evidence type="ECO:0000313" key="3">
    <source>
        <dbReference type="Proteomes" id="UP001187192"/>
    </source>
</evidence>
<feature type="non-terminal residue" evidence="2">
    <location>
        <position position="77"/>
    </location>
</feature>
<organism evidence="2 3">
    <name type="scientific">Ficus carica</name>
    <name type="common">Common fig</name>
    <dbReference type="NCBI Taxonomy" id="3494"/>
    <lineage>
        <taxon>Eukaryota</taxon>
        <taxon>Viridiplantae</taxon>
        <taxon>Streptophyta</taxon>
        <taxon>Embryophyta</taxon>
        <taxon>Tracheophyta</taxon>
        <taxon>Spermatophyta</taxon>
        <taxon>Magnoliopsida</taxon>
        <taxon>eudicotyledons</taxon>
        <taxon>Gunneridae</taxon>
        <taxon>Pentapetalae</taxon>
        <taxon>rosids</taxon>
        <taxon>fabids</taxon>
        <taxon>Rosales</taxon>
        <taxon>Moraceae</taxon>
        <taxon>Ficeae</taxon>
        <taxon>Ficus</taxon>
    </lineage>
</organism>
<sequence>MFSRDSLTLSPSKFLQKNNREPETDEDIKAQWNSHKPIQVPVGPVTRARAKRFKEELNNFVCIVLQENDNVFTAEGE</sequence>
<evidence type="ECO:0000256" key="1">
    <source>
        <dbReference type="SAM" id="MobiDB-lite"/>
    </source>
</evidence>
<dbReference type="Proteomes" id="UP001187192">
    <property type="component" value="Unassembled WGS sequence"/>
</dbReference>
<gene>
    <name evidence="2" type="ORF">TIFTF001_041134</name>
</gene>
<comment type="caution">
    <text evidence="2">The sequence shown here is derived from an EMBL/GenBank/DDBJ whole genome shotgun (WGS) entry which is preliminary data.</text>
</comment>
<protein>
    <submittedName>
        <fullName evidence="2">Uncharacterized protein</fullName>
    </submittedName>
</protein>
<reference evidence="2" key="1">
    <citation type="submission" date="2023-07" db="EMBL/GenBank/DDBJ databases">
        <title>draft genome sequence of fig (Ficus carica).</title>
        <authorList>
            <person name="Takahashi T."/>
            <person name="Nishimura K."/>
        </authorList>
    </citation>
    <scope>NUCLEOTIDE SEQUENCE</scope>
</reference>
<dbReference type="EMBL" id="BTGU01001717">
    <property type="protein sequence ID" value="GMN28211.1"/>
    <property type="molecule type" value="Genomic_DNA"/>
</dbReference>
<feature type="compositionally biased region" description="Polar residues" evidence="1">
    <location>
        <begin position="1"/>
        <end position="17"/>
    </location>
</feature>
<keyword evidence="3" id="KW-1185">Reference proteome</keyword>
<dbReference type="AlphaFoldDB" id="A0AA88CS98"/>
<feature type="region of interest" description="Disordered" evidence="1">
    <location>
        <begin position="1"/>
        <end position="26"/>
    </location>
</feature>